<sequence>MAFELRFKKTVLKDLQDLPQLDQERLLEAIHKELAPSPYQGKALTGEFKGLYRWRVGRFRIVYEIQKSPSVVLILRIGLRKDVYR</sequence>
<organism evidence="3 4">
    <name type="scientific">Nitrospira tepida</name>
    <dbReference type="NCBI Taxonomy" id="2973512"/>
    <lineage>
        <taxon>Bacteria</taxon>
        <taxon>Pseudomonadati</taxon>
        <taxon>Nitrospirota</taxon>
        <taxon>Nitrospiria</taxon>
        <taxon>Nitrospirales</taxon>
        <taxon>Nitrospiraceae</taxon>
        <taxon>Nitrospira</taxon>
    </lineage>
</organism>
<dbReference type="InterPro" id="IPR007712">
    <property type="entry name" value="RelE/ParE_toxin"/>
</dbReference>
<evidence type="ECO:0000313" key="4">
    <source>
        <dbReference type="Proteomes" id="UP001179121"/>
    </source>
</evidence>
<dbReference type="Proteomes" id="UP001179121">
    <property type="component" value="Chromosome"/>
</dbReference>
<dbReference type="PANTHER" id="PTHR35601">
    <property type="entry name" value="TOXIN RELE"/>
    <property type="match status" value="1"/>
</dbReference>
<accession>A0AA86MX89</accession>
<keyword evidence="2" id="KW-1277">Toxin-antitoxin system</keyword>
<dbReference type="PANTHER" id="PTHR35601:SF1">
    <property type="entry name" value="TOXIN RELE"/>
    <property type="match status" value="1"/>
</dbReference>
<keyword evidence="4" id="KW-1185">Reference proteome</keyword>
<dbReference type="EMBL" id="OX365700">
    <property type="protein sequence ID" value="CAI4030764.1"/>
    <property type="molecule type" value="Genomic_DNA"/>
</dbReference>
<evidence type="ECO:0000256" key="2">
    <source>
        <dbReference type="ARBA" id="ARBA00022649"/>
    </source>
</evidence>
<proteinExistence type="inferred from homology"/>
<evidence type="ECO:0000313" key="3">
    <source>
        <dbReference type="EMBL" id="CAI4030764.1"/>
    </source>
</evidence>
<dbReference type="InterPro" id="IPR035093">
    <property type="entry name" value="RelE/ParE_toxin_dom_sf"/>
</dbReference>
<dbReference type="NCBIfam" id="TIGR02385">
    <property type="entry name" value="RelE_StbE"/>
    <property type="match status" value="1"/>
</dbReference>
<dbReference type="RefSeq" id="WP_289267735.1">
    <property type="nucleotide sequence ID" value="NZ_OX365700.1"/>
</dbReference>
<dbReference type="KEGG" id="nti:DNFV4_01194"/>
<dbReference type="Gene3D" id="3.30.2310.20">
    <property type="entry name" value="RelE-like"/>
    <property type="match status" value="1"/>
</dbReference>
<gene>
    <name evidence="3" type="ORF">DNFV4_01194</name>
</gene>
<dbReference type="AlphaFoldDB" id="A0AA86MX89"/>
<evidence type="ECO:0000256" key="1">
    <source>
        <dbReference type="ARBA" id="ARBA00006226"/>
    </source>
</evidence>
<dbReference type="SUPFAM" id="SSF143011">
    <property type="entry name" value="RelE-like"/>
    <property type="match status" value="1"/>
</dbReference>
<comment type="similarity">
    <text evidence="1">Belongs to the RelE toxin family.</text>
</comment>
<reference evidence="3" key="1">
    <citation type="submission" date="2022-10" db="EMBL/GenBank/DDBJ databases">
        <authorList>
            <person name="Koch H."/>
        </authorList>
    </citation>
    <scope>NUCLEOTIDE SEQUENCE</scope>
    <source>
        <strain evidence="3">DNF</strain>
    </source>
</reference>
<protein>
    <submittedName>
        <fullName evidence="3">Type II toxin-antitoxin system RelE/ParE family toxin</fullName>
    </submittedName>
</protein>
<name>A0AA86MX89_9BACT</name>
<dbReference type="Pfam" id="PF05016">
    <property type="entry name" value="ParE_toxin"/>
    <property type="match status" value="1"/>
</dbReference>